<keyword evidence="3" id="KW-1185">Reference proteome</keyword>
<comment type="caution">
    <text evidence="2">The sequence shown here is derived from an EMBL/GenBank/DDBJ whole genome shotgun (WGS) entry which is preliminary data.</text>
</comment>
<accession>A0AAV9XZX2</accession>
<dbReference type="InterPro" id="IPR011993">
    <property type="entry name" value="PH-like_dom_sf"/>
</dbReference>
<protein>
    <recommendedName>
        <fullName evidence="4">GRAM domain-containing protein</fullName>
    </recommendedName>
</protein>
<gene>
    <name evidence="2" type="ORF">RS030_203203</name>
</gene>
<dbReference type="EMBL" id="JAWDEY010000012">
    <property type="protein sequence ID" value="KAK6589467.1"/>
    <property type="molecule type" value="Genomic_DNA"/>
</dbReference>
<feature type="transmembrane region" description="Helical" evidence="1">
    <location>
        <begin position="39"/>
        <end position="61"/>
    </location>
</feature>
<evidence type="ECO:0000313" key="3">
    <source>
        <dbReference type="Proteomes" id="UP001311799"/>
    </source>
</evidence>
<evidence type="ECO:0008006" key="4">
    <source>
        <dbReference type="Google" id="ProtNLM"/>
    </source>
</evidence>
<evidence type="ECO:0000256" key="1">
    <source>
        <dbReference type="SAM" id="Phobius"/>
    </source>
</evidence>
<keyword evidence="1" id="KW-1133">Transmembrane helix</keyword>
<reference evidence="2 3" key="1">
    <citation type="submission" date="2023-10" db="EMBL/GenBank/DDBJ databases">
        <title>Comparative genomics analysis reveals potential genetic determinants of host preference in Cryptosporidium xiaoi.</title>
        <authorList>
            <person name="Xiao L."/>
            <person name="Li J."/>
        </authorList>
    </citation>
    <scope>NUCLEOTIDE SEQUENCE [LARGE SCALE GENOMIC DNA]</scope>
    <source>
        <strain evidence="2 3">52996</strain>
    </source>
</reference>
<sequence>MVNNNIYQYDFSSTLFNKHSYLDVLVNILSYLANKYVSIFLNPLFVVITLIIILIVILDLINCYKKNKFSKNKVVNSDLNKNCYKYNSGLDTIPIDSKTNMSFGCCWRYDSKKRIHGRIFISDKNIIFYSPISILFEKKELLSKYSVFPGIQISDTTLITMEYTKISRMVRRGGSKVLRGSVTIELNTNIDDNTRLEIMFCHFLHTKYVYDLLSRLCTLCCSRIYDKIQGDNKLNDDLSNIVKNEKSFDNISNIDENINNNSEVIIPNDIICFPLYDLQGKDIINNYEIENSNILELLNKKSSQEFEEYINEYDFNPIPTSSLQNVFPCIIMPIDIKKVFTILSDESGDSKKNVYLRFLELSGASNVEIEYKPSKYNFMKHIVYTYEKSLTIGGIGLSWLSSKSSISFKCKEDLKLYYLGDDLGILLCIDVNSTGIPENDAFTVNIRHRFTPLKTLNNCFCGVNKNCIDNDNDNNNNSYFNDNSKQNDKSQLNKCYCTSKKYVQLDVECEVNFLRFSLFKIPVIQNTIDQTKKNLDFLRSSWKMHF</sequence>
<name>A0AAV9XZX2_9CRYT</name>
<proteinExistence type="predicted"/>
<organism evidence="2 3">
    <name type="scientific">Cryptosporidium xiaoi</name>
    <dbReference type="NCBI Taxonomy" id="659607"/>
    <lineage>
        <taxon>Eukaryota</taxon>
        <taxon>Sar</taxon>
        <taxon>Alveolata</taxon>
        <taxon>Apicomplexa</taxon>
        <taxon>Conoidasida</taxon>
        <taxon>Coccidia</taxon>
        <taxon>Eucoccidiorida</taxon>
        <taxon>Eimeriorina</taxon>
        <taxon>Cryptosporidiidae</taxon>
        <taxon>Cryptosporidium</taxon>
    </lineage>
</organism>
<dbReference type="Proteomes" id="UP001311799">
    <property type="component" value="Unassembled WGS sequence"/>
</dbReference>
<dbReference type="AlphaFoldDB" id="A0AAV9XZX2"/>
<evidence type="ECO:0000313" key="2">
    <source>
        <dbReference type="EMBL" id="KAK6589467.1"/>
    </source>
</evidence>
<keyword evidence="1" id="KW-0472">Membrane</keyword>
<dbReference type="Gene3D" id="2.30.29.30">
    <property type="entry name" value="Pleckstrin-homology domain (PH domain)/Phosphotyrosine-binding domain (PTB)"/>
    <property type="match status" value="1"/>
</dbReference>
<keyword evidence="1" id="KW-0812">Transmembrane</keyword>